<organism evidence="2 3">
    <name type="scientific">Acanthopleuribacter pedis</name>
    <dbReference type="NCBI Taxonomy" id="442870"/>
    <lineage>
        <taxon>Bacteria</taxon>
        <taxon>Pseudomonadati</taxon>
        <taxon>Acidobacteriota</taxon>
        <taxon>Holophagae</taxon>
        <taxon>Acanthopleuribacterales</taxon>
        <taxon>Acanthopleuribacteraceae</taxon>
        <taxon>Acanthopleuribacter</taxon>
    </lineage>
</organism>
<dbReference type="EMBL" id="JAFREP010000074">
    <property type="protein sequence ID" value="MBO1323477.1"/>
    <property type="molecule type" value="Genomic_DNA"/>
</dbReference>
<feature type="region of interest" description="Disordered" evidence="1">
    <location>
        <begin position="1"/>
        <end position="57"/>
    </location>
</feature>
<protein>
    <submittedName>
        <fullName evidence="2">Uncharacterized protein</fullName>
    </submittedName>
</protein>
<dbReference type="Proteomes" id="UP000664417">
    <property type="component" value="Unassembled WGS sequence"/>
</dbReference>
<keyword evidence="3" id="KW-1185">Reference proteome</keyword>
<comment type="caution">
    <text evidence="2">The sequence shown here is derived from an EMBL/GenBank/DDBJ whole genome shotgun (WGS) entry which is preliminary data.</text>
</comment>
<sequence>MKDPRTNQNKARRRTTKTKGAINRFSFSNVSGHAEAQQEAKQMKELTNINEQDGAKR</sequence>
<evidence type="ECO:0000256" key="1">
    <source>
        <dbReference type="SAM" id="MobiDB-lite"/>
    </source>
</evidence>
<proteinExistence type="predicted"/>
<name>A0A8J7U759_9BACT</name>
<gene>
    <name evidence="2" type="ORF">J3U88_33730</name>
</gene>
<dbReference type="AlphaFoldDB" id="A0A8J7U759"/>
<evidence type="ECO:0000313" key="3">
    <source>
        <dbReference type="Proteomes" id="UP000664417"/>
    </source>
</evidence>
<accession>A0A8J7U759</accession>
<reference evidence="2" key="1">
    <citation type="submission" date="2021-03" db="EMBL/GenBank/DDBJ databases">
        <authorList>
            <person name="Wang G."/>
        </authorList>
    </citation>
    <scope>NUCLEOTIDE SEQUENCE</scope>
    <source>
        <strain evidence="2">KCTC 12899</strain>
    </source>
</reference>
<dbReference type="RefSeq" id="WP_207863630.1">
    <property type="nucleotide sequence ID" value="NZ_JAFREP010000074.1"/>
</dbReference>
<evidence type="ECO:0000313" key="2">
    <source>
        <dbReference type="EMBL" id="MBO1323477.1"/>
    </source>
</evidence>